<dbReference type="NCBIfam" id="TIGR01140">
    <property type="entry name" value="L_thr_O3P_dcar"/>
    <property type="match status" value="1"/>
</dbReference>
<organism evidence="11 12">
    <name type="scientific">Hafnia paralvei</name>
    <dbReference type="NCBI Taxonomy" id="546367"/>
    <lineage>
        <taxon>Bacteria</taxon>
        <taxon>Pseudomonadati</taxon>
        <taxon>Pseudomonadota</taxon>
        <taxon>Gammaproteobacteria</taxon>
        <taxon>Enterobacterales</taxon>
        <taxon>Hafniaceae</taxon>
        <taxon>Hafnia</taxon>
    </lineage>
</organism>
<keyword evidence="7 11" id="KW-0456">Lyase</keyword>
<evidence type="ECO:0000256" key="9">
    <source>
        <dbReference type="ARBA" id="ARBA00048531"/>
    </source>
</evidence>
<comment type="function">
    <text evidence="2">Decarboxylates L-threonine-O-3-phosphate to yield (R)-1-amino-2-propanol O-2-phosphate, the precursor for the linkage between the nucleotide loop and the corrin ring in cobalamin.</text>
</comment>
<evidence type="ECO:0000256" key="5">
    <source>
        <dbReference type="ARBA" id="ARBA00022573"/>
    </source>
</evidence>
<evidence type="ECO:0000313" key="11">
    <source>
        <dbReference type="EMBL" id="TBM24646.1"/>
    </source>
</evidence>
<dbReference type="EMBL" id="SITD01000061">
    <property type="protein sequence ID" value="TBM24646.1"/>
    <property type="molecule type" value="Genomic_DNA"/>
</dbReference>
<dbReference type="InterPro" id="IPR005860">
    <property type="entry name" value="CobD"/>
</dbReference>
<dbReference type="InterPro" id="IPR004839">
    <property type="entry name" value="Aminotransferase_I/II_large"/>
</dbReference>
<dbReference type="RefSeq" id="WP_130959985.1">
    <property type="nucleotide sequence ID" value="NZ_SITD01000061.1"/>
</dbReference>
<dbReference type="GO" id="GO:0048472">
    <property type="term" value="F:threonine-phosphate decarboxylase activity"/>
    <property type="evidence" value="ECO:0007669"/>
    <property type="project" value="UniProtKB-EC"/>
</dbReference>
<dbReference type="InterPro" id="IPR015421">
    <property type="entry name" value="PyrdxlP-dep_Trfase_major"/>
</dbReference>
<evidence type="ECO:0000256" key="4">
    <source>
        <dbReference type="ARBA" id="ARBA00012285"/>
    </source>
</evidence>
<gene>
    <name evidence="11" type="ORF">EYY89_14475</name>
</gene>
<evidence type="ECO:0000256" key="8">
    <source>
        <dbReference type="ARBA" id="ARBA00029996"/>
    </source>
</evidence>
<comment type="catalytic activity">
    <reaction evidence="9">
        <text>O-phospho-L-threonine + H(+) = (R)-1-aminopropan-2-yl phosphate + CO2</text>
        <dbReference type="Rhea" id="RHEA:11492"/>
        <dbReference type="ChEBI" id="CHEBI:15378"/>
        <dbReference type="ChEBI" id="CHEBI:16526"/>
        <dbReference type="ChEBI" id="CHEBI:58563"/>
        <dbReference type="ChEBI" id="CHEBI:58675"/>
        <dbReference type="EC" id="4.1.1.81"/>
    </reaction>
</comment>
<comment type="pathway">
    <text evidence="3">Cofactor biosynthesis; adenosylcobalamin biosynthesis.</text>
</comment>
<dbReference type="PANTHER" id="PTHR42885">
    <property type="entry name" value="HISTIDINOL-PHOSPHATE AMINOTRANSFERASE-RELATED"/>
    <property type="match status" value="1"/>
</dbReference>
<feature type="domain" description="Aminotransferase class I/classII large" evidence="10">
    <location>
        <begin position="25"/>
        <end position="352"/>
    </location>
</feature>
<evidence type="ECO:0000259" key="10">
    <source>
        <dbReference type="Pfam" id="PF00155"/>
    </source>
</evidence>
<dbReference type="Pfam" id="PF00155">
    <property type="entry name" value="Aminotran_1_2"/>
    <property type="match status" value="1"/>
</dbReference>
<accession>A0A4Q9EL03</accession>
<dbReference type="GO" id="GO:0030170">
    <property type="term" value="F:pyridoxal phosphate binding"/>
    <property type="evidence" value="ECO:0007669"/>
    <property type="project" value="InterPro"/>
</dbReference>
<name>A0A4Q9EL03_9GAMM</name>
<evidence type="ECO:0000313" key="12">
    <source>
        <dbReference type="Proteomes" id="UP000293380"/>
    </source>
</evidence>
<dbReference type="Gene3D" id="3.90.1150.10">
    <property type="entry name" value="Aspartate Aminotransferase, domain 1"/>
    <property type="match status" value="1"/>
</dbReference>
<dbReference type="InterPro" id="IPR015424">
    <property type="entry name" value="PyrdxlP-dep_Trfase"/>
</dbReference>
<dbReference type="Gene3D" id="3.40.640.10">
    <property type="entry name" value="Type I PLP-dependent aspartate aminotransferase-like (Major domain)"/>
    <property type="match status" value="1"/>
</dbReference>
<keyword evidence="6" id="KW-0663">Pyridoxal phosphate</keyword>
<dbReference type="Proteomes" id="UP000293380">
    <property type="component" value="Unassembled WGS sequence"/>
</dbReference>
<dbReference type="GO" id="GO:0009236">
    <property type="term" value="P:cobalamin biosynthetic process"/>
    <property type="evidence" value="ECO:0007669"/>
    <property type="project" value="UniProtKB-UniPathway"/>
</dbReference>
<dbReference type="InterPro" id="IPR004838">
    <property type="entry name" value="NHTrfase_class1_PyrdxlP-BS"/>
</dbReference>
<comment type="cofactor">
    <cofactor evidence="1">
        <name>pyridoxal 5'-phosphate</name>
        <dbReference type="ChEBI" id="CHEBI:597326"/>
    </cofactor>
</comment>
<dbReference type="PROSITE" id="PS00105">
    <property type="entry name" value="AA_TRANSFER_CLASS_1"/>
    <property type="match status" value="1"/>
</dbReference>
<dbReference type="CDD" id="cd00609">
    <property type="entry name" value="AAT_like"/>
    <property type="match status" value="1"/>
</dbReference>
<proteinExistence type="predicted"/>
<dbReference type="PANTHER" id="PTHR42885:SF1">
    <property type="entry name" value="THREONINE-PHOSPHATE DECARBOXYLASE"/>
    <property type="match status" value="1"/>
</dbReference>
<dbReference type="UniPathway" id="UPA00148"/>
<dbReference type="AlphaFoldDB" id="A0A4Q9EL03"/>
<dbReference type="EC" id="4.1.1.81" evidence="4"/>
<keyword evidence="5" id="KW-0169">Cobalamin biosynthesis</keyword>
<evidence type="ECO:0000256" key="3">
    <source>
        <dbReference type="ARBA" id="ARBA00004953"/>
    </source>
</evidence>
<reference evidence="11 12" key="1">
    <citation type="submission" date="2019-02" db="EMBL/GenBank/DDBJ databases">
        <title>Comparative genomic analysis of the Hafnia genus genomes.</title>
        <authorList>
            <person name="Zhiqiu Y."/>
            <person name="Chao Y."/>
            <person name="Yuhui D."/>
            <person name="Di H."/>
            <person name="Bin L."/>
        </authorList>
    </citation>
    <scope>NUCLEOTIDE SEQUENCE [LARGE SCALE GENOMIC DNA]</scope>
    <source>
        <strain evidence="11 12">PCM_1194</strain>
    </source>
</reference>
<evidence type="ECO:0000256" key="1">
    <source>
        <dbReference type="ARBA" id="ARBA00001933"/>
    </source>
</evidence>
<comment type="caution">
    <text evidence="11">The sequence shown here is derived from an EMBL/GenBank/DDBJ whole genome shotgun (WGS) entry which is preliminary data.</text>
</comment>
<evidence type="ECO:0000256" key="7">
    <source>
        <dbReference type="ARBA" id="ARBA00023239"/>
    </source>
</evidence>
<dbReference type="SUPFAM" id="SSF53383">
    <property type="entry name" value="PLP-dependent transferases"/>
    <property type="match status" value="1"/>
</dbReference>
<evidence type="ECO:0000256" key="2">
    <source>
        <dbReference type="ARBA" id="ARBA00003444"/>
    </source>
</evidence>
<dbReference type="InterPro" id="IPR015422">
    <property type="entry name" value="PyrdxlP-dep_Trfase_small"/>
</dbReference>
<protein>
    <recommendedName>
        <fullName evidence="4">threonine-phosphate decarboxylase</fullName>
        <ecNumber evidence="4">4.1.1.81</ecNumber>
    </recommendedName>
    <alternativeName>
        <fullName evidence="8">L-threonine-O-3-phosphate decarboxylase</fullName>
    </alternativeName>
</protein>
<sequence>MAISSQHGGNILETALTLGVSPHAIIDFSANINPLGMPESLKHAIINQMAVAEKYPDVEYRELHAALARHHDCPDEWVMAGNGETELIFALVNQLQPAKALLLTPGFAEYRRALMRIGCNIVDYALHEDEGFQPDERLLEALTPDLDCLFLCTPNNPTGLLVDKGLLMAIADRCQQMNIALILDEAFLDFVPRESGFIPLLAQYPHIYVLRSLTKFFAIPGLRLGYLVSANAPLVTRMKQQREPWTINAFAALAGEIILDDVDYIATTHRWLAEEQPRMLAALEALPQLKVWPPTANYLFMRCTNSRINLQQALLEHHILIRHCANYPGLSADYYRVAIKSSQDNDRLIAALTQILSNGIAPGGVR</sequence>
<evidence type="ECO:0000256" key="6">
    <source>
        <dbReference type="ARBA" id="ARBA00022898"/>
    </source>
</evidence>